<name>A0ABS0Q356_9BACT</name>
<dbReference type="EMBL" id="JAEDAE010000001">
    <property type="protein sequence ID" value="MBH8556719.1"/>
    <property type="molecule type" value="Genomic_DNA"/>
</dbReference>
<sequence length="110" mass="12084">MKFIINFHYHENNSEPAKQVYLMDSKGQKLEVTYSDGGLLPNVGDEVVILRQTVVQVDGTSTSGMEPTTGLVEKRTFLFVDSDTVAVNIVIAKSQASIVDFVKSMADSLK</sequence>
<organism evidence="1 2">
    <name type="scientific">Hymenobacter negativus</name>
    <dbReference type="NCBI Taxonomy" id="2795026"/>
    <lineage>
        <taxon>Bacteria</taxon>
        <taxon>Pseudomonadati</taxon>
        <taxon>Bacteroidota</taxon>
        <taxon>Cytophagia</taxon>
        <taxon>Cytophagales</taxon>
        <taxon>Hymenobacteraceae</taxon>
        <taxon>Hymenobacter</taxon>
    </lineage>
</organism>
<evidence type="ECO:0000313" key="1">
    <source>
        <dbReference type="EMBL" id="MBH8556719.1"/>
    </source>
</evidence>
<keyword evidence="2" id="KW-1185">Reference proteome</keyword>
<protein>
    <submittedName>
        <fullName evidence="1">Uncharacterized protein</fullName>
    </submittedName>
</protein>
<gene>
    <name evidence="1" type="ORF">I7X13_01575</name>
</gene>
<dbReference type="Proteomes" id="UP000625631">
    <property type="component" value="Unassembled WGS sequence"/>
</dbReference>
<evidence type="ECO:0000313" key="2">
    <source>
        <dbReference type="Proteomes" id="UP000625631"/>
    </source>
</evidence>
<accession>A0ABS0Q356</accession>
<comment type="caution">
    <text evidence="1">The sequence shown here is derived from an EMBL/GenBank/DDBJ whole genome shotgun (WGS) entry which is preliminary data.</text>
</comment>
<proteinExistence type="predicted"/>
<reference evidence="1 2" key="1">
    <citation type="submission" date="2020-12" db="EMBL/GenBank/DDBJ databases">
        <title>Hymenobacter sp.</title>
        <authorList>
            <person name="Kim M.K."/>
        </authorList>
    </citation>
    <scope>NUCLEOTIDE SEQUENCE [LARGE SCALE GENOMIC DNA]</scope>
    <source>
        <strain evidence="1 2">BT442</strain>
    </source>
</reference>
<dbReference type="RefSeq" id="WP_198074102.1">
    <property type="nucleotide sequence ID" value="NZ_JAEDAE010000001.1"/>
</dbReference>